<dbReference type="EMBL" id="JAEUGD010000065">
    <property type="protein sequence ID" value="MBL6448792.1"/>
    <property type="molecule type" value="Genomic_DNA"/>
</dbReference>
<dbReference type="InterPro" id="IPR009327">
    <property type="entry name" value="Cupin_DUF985"/>
</dbReference>
<dbReference type="CDD" id="cd06121">
    <property type="entry name" value="cupin_YML079wp"/>
    <property type="match status" value="1"/>
</dbReference>
<dbReference type="Pfam" id="PF06172">
    <property type="entry name" value="Cupin_5"/>
    <property type="match status" value="1"/>
</dbReference>
<gene>
    <name evidence="2" type="ORF">JMN32_20945</name>
</gene>
<sequence>MNKVDNYIKTLSLQPHVEGGYYKETYRSSVENTYDGFKGKRSVSTGIYFLLRSGEFSAFHRIKSDEMWHFYDGDPLSIYVISASGKLQVIKLGLDLSNGQQPQAVVPAGCWFASRVEQPDSFALVGCTVAPGFDFQDFEMADGGELMREFSQYKTIITELTRV</sequence>
<proteinExistence type="predicted"/>
<dbReference type="PANTHER" id="PTHR33387:SF3">
    <property type="entry name" value="DUF985 DOMAIN-CONTAINING PROTEIN"/>
    <property type="match status" value="1"/>
</dbReference>
<dbReference type="AlphaFoldDB" id="A0A937G186"/>
<dbReference type="RefSeq" id="WP_202858332.1">
    <property type="nucleotide sequence ID" value="NZ_JAEUGD010000065.1"/>
</dbReference>
<comment type="caution">
    <text evidence="2">The sequence shown here is derived from an EMBL/GenBank/DDBJ whole genome shotgun (WGS) entry which is preliminary data.</text>
</comment>
<dbReference type="PANTHER" id="PTHR33387">
    <property type="entry name" value="RMLC-LIKE JELLY ROLL FOLD PROTEIN"/>
    <property type="match status" value="1"/>
</dbReference>
<feature type="domain" description="DUF985" evidence="1">
    <location>
        <begin position="6"/>
        <end position="141"/>
    </location>
</feature>
<keyword evidence="3" id="KW-1185">Reference proteome</keyword>
<evidence type="ECO:0000313" key="3">
    <source>
        <dbReference type="Proteomes" id="UP000614216"/>
    </source>
</evidence>
<dbReference type="Proteomes" id="UP000614216">
    <property type="component" value="Unassembled WGS sequence"/>
</dbReference>
<dbReference type="SUPFAM" id="SSF51182">
    <property type="entry name" value="RmlC-like cupins"/>
    <property type="match status" value="1"/>
</dbReference>
<evidence type="ECO:0000313" key="2">
    <source>
        <dbReference type="EMBL" id="MBL6448792.1"/>
    </source>
</evidence>
<protein>
    <submittedName>
        <fullName evidence="2">Cupin domain-containing protein</fullName>
    </submittedName>
</protein>
<evidence type="ECO:0000259" key="1">
    <source>
        <dbReference type="Pfam" id="PF06172"/>
    </source>
</evidence>
<dbReference type="InterPro" id="IPR039935">
    <property type="entry name" value="YML079W-like"/>
</dbReference>
<accession>A0A937G186</accession>
<reference evidence="2" key="1">
    <citation type="submission" date="2021-01" db="EMBL/GenBank/DDBJ databases">
        <title>Fulvivirga kasyanovii gen. nov., sp nov., a novel member of the phylum Bacteroidetes isolated from seawater in a mussel farm.</title>
        <authorList>
            <person name="Zhao L.-H."/>
            <person name="Wang Z.-J."/>
        </authorList>
    </citation>
    <scope>NUCLEOTIDE SEQUENCE</scope>
    <source>
        <strain evidence="2">29W222</strain>
    </source>
</reference>
<dbReference type="InterPro" id="IPR014710">
    <property type="entry name" value="RmlC-like_jellyroll"/>
</dbReference>
<dbReference type="InterPro" id="IPR011051">
    <property type="entry name" value="RmlC_Cupin_sf"/>
</dbReference>
<dbReference type="Gene3D" id="2.60.120.10">
    <property type="entry name" value="Jelly Rolls"/>
    <property type="match status" value="1"/>
</dbReference>
<organism evidence="2 3">
    <name type="scientific">Fulvivirga marina</name>
    <dbReference type="NCBI Taxonomy" id="2494733"/>
    <lineage>
        <taxon>Bacteria</taxon>
        <taxon>Pseudomonadati</taxon>
        <taxon>Bacteroidota</taxon>
        <taxon>Cytophagia</taxon>
        <taxon>Cytophagales</taxon>
        <taxon>Fulvivirgaceae</taxon>
        <taxon>Fulvivirga</taxon>
    </lineage>
</organism>
<name>A0A937G186_9BACT</name>